<accession>A0A6N8HEC6</accession>
<evidence type="ECO:0000313" key="1">
    <source>
        <dbReference type="EMBL" id="MUV04226.1"/>
    </source>
</evidence>
<sequence length="180" mass="21045">MEEFLKKISDRHNGTINITESKWYNGHTYMPLYVYSLLFNANDLNIQFRYEFRQSEFSKLKSIDGGAFGDRHIFEFTTTSNKKECPGFKVNEIGIFKRIISKRKSLFTITSKSQSLCKTLLKNPDLNQIMSFGNCDSEFSPNISGKTKEDVYTLKIAFHLKQIHYDLLENCFQFLIKFEA</sequence>
<dbReference type="AlphaFoldDB" id="A0A6N8HEC6"/>
<dbReference type="OrthoDB" id="9981991at2"/>
<proteinExistence type="predicted"/>
<dbReference type="RefSeq" id="WP_157483440.1">
    <property type="nucleotide sequence ID" value="NZ_WOWP01000037.1"/>
</dbReference>
<evidence type="ECO:0000313" key="2">
    <source>
        <dbReference type="Proteomes" id="UP000433945"/>
    </source>
</evidence>
<dbReference type="Proteomes" id="UP000433945">
    <property type="component" value="Unassembled WGS sequence"/>
</dbReference>
<gene>
    <name evidence="1" type="ORF">GN157_10940</name>
</gene>
<organism evidence="1 2">
    <name type="scientific">Flavobacterium rakeshii</name>
    <dbReference type="NCBI Taxonomy" id="1038845"/>
    <lineage>
        <taxon>Bacteria</taxon>
        <taxon>Pseudomonadati</taxon>
        <taxon>Bacteroidota</taxon>
        <taxon>Flavobacteriia</taxon>
        <taxon>Flavobacteriales</taxon>
        <taxon>Flavobacteriaceae</taxon>
        <taxon>Flavobacterium</taxon>
    </lineage>
</organism>
<reference evidence="1 2" key="1">
    <citation type="submission" date="2019-12" db="EMBL/GenBank/DDBJ databases">
        <authorList>
            <person name="Sun J.-Q."/>
        </authorList>
    </citation>
    <scope>NUCLEOTIDE SEQUENCE [LARGE SCALE GENOMIC DNA]</scope>
    <source>
        <strain evidence="1 2">JCM 17928</strain>
    </source>
</reference>
<comment type="caution">
    <text evidence="1">The sequence shown here is derived from an EMBL/GenBank/DDBJ whole genome shotgun (WGS) entry which is preliminary data.</text>
</comment>
<dbReference type="EMBL" id="WOWP01000037">
    <property type="protein sequence ID" value="MUV04226.1"/>
    <property type="molecule type" value="Genomic_DNA"/>
</dbReference>
<name>A0A6N8HEC6_9FLAO</name>
<keyword evidence="2" id="KW-1185">Reference proteome</keyword>
<protein>
    <submittedName>
        <fullName evidence="1">Uncharacterized protein</fullName>
    </submittedName>
</protein>